<comment type="similarity">
    <text evidence="5">Belongs to the SAT4 family.</text>
</comment>
<evidence type="ECO:0000256" key="1">
    <source>
        <dbReference type="ARBA" id="ARBA00004141"/>
    </source>
</evidence>
<evidence type="ECO:0000256" key="5">
    <source>
        <dbReference type="ARBA" id="ARBA00038359"/>
    </source>
</evidence>
<feature type="domain" description="Rhodopsin" evidence="7">
    <location>
        <begin position="59"/>
        <end position="293"/>
    </location>
</feature>
<evidence type="ECO:0000256" key="4">
    <source>
        <dbReference type="ARBA" id="ARBA00023136"/>
    </source>
</evidence>
<dbReference type="Pfam" id="PF20684">
    <property type="entry name" value="Fung_rhodopsin"/>
    <property type="match status" value="1"/>
</dbReference>
<dbReference type="InterPro" id="IPR052337">
    <property type="entry name" value="SAT4-like"/>
</dbReference>
<evidence type="ECO:0000256" key="2">
    <source>
        <dbReference type="ARBA" id="ARBA00022692"/>
    </source>
</evidence>
<comment type="subcellular location">
    <subcellularLocation>
        <location evidence="1">Membrane</location>
        <topology evidence="1">Multi-pass membrane protein</topology>
    </subcellularLocation>
</comment>
<keyword evidence="4 6" id="KW-0472">Membrane</keyword>
<feature type="transmembrane region" description="Helical" evidence="6">
    <location>
        <begin position="229"/>
        <end position="248"/>
    </location>
</feature>
<dbReference type="AlphaFoldDB" id="A0AAD9M029"/>
<protein>
    <recommendedName>
        <fullName evidence="7">Rhodopsin domain-containing protein</fullName>
    </recommendedName>
</protein>
<feature type="transmembrane region" description="Helical" evidence="6">
    <location>
        <begin position="199"/>
        <end position="217"/>
    </location>
</feature>
<feature type="transmembrane region" description="Helical" evidence="6">
    <location>
        <begin position="75"/>
        <end position="98"/>
    </location>
</feature>
<dbReference type="EMBL" id="MU842894">
    <property type="protein sequence ID" value="KAK2027494.1"/>
    <property type="molecule type" value="Genomic_DNA"/>
</dbReference>
<evidence type="ECO:0000259" key="7">
    <source>
        <dbReference type="Pfam" id="PF20684"/>
    </source>
</evidence>
<comment type="caution">
    <text evidence="8">The sequence shown here is derived from an EMBL/GenBank/DDBJ whole genome shotgun (WGS) entry which is preliminary data.</text>
</comment>
<keyword evidence="9" id="KW-1185">Reference proteome</keyword>
<accession>A0AAD9M029</accession>
<dbReference type="Proteomes" id="UP001232148">
    <property type="component" value="Unassembled WGS sequence"/>
</dbReference>
<dbReference type="GO" id="GO:0016020">
    <property type="term" value="C:membrane"/>
    <property type="evidence" value="ECO:0007669"/>
    <property type="project" value="UniProtKB-SubCell"/>
</dbReference>
<name>A0AAD9M029_9PEZI</name>
<dbReference type="PANTHER" id="PTHR33048:SF47">
    <property type="entry name" value="INTEGRAL MEMBRANE PROTEIN-RELATED"/>
    <property type="match status" value="1"/>
</dbReference>
<proteinExistence type="inferred from homology"/>
<feature type="transmembrane region" description="Helical" evidence="6">
    <location>
        <begin position="118"/>
        <end position="140"/>
    </location>
</feature>
<evidence type="ECO:0000256" key="6">
    <source>
        <dbReference type="SAM" id="Phobius"/>
    </source>
</evidence>
<sequence>MLIWLSPLKREMSLLPGNSGEQVDSTEIVLPENAYGDRSDLILGVTVALLVITTIFVGLRVYVRALVIRKWGIDDTVLLSSFLVVLFHDVMMCLATRIGFGKHFWTLSFKTILKSQKYSMLIIILYNVAFTTVKIAFLFQYRRIFPLPKVELICNIGIAFLTLFGISLVISTGITYSMYFGNQHWDSPLNILGWWLTNAAIHLITDIFIFLLPMPLLSRLKLHRLQKSALLASFFLGFFTCAISIIRIISLPESLETTDPTFDSTQTILWSVAELSSAVICCCVPTLRPLVQRSRYCPGRGACNGNGFDDTPGSRCNLRQHYMMTSVLSWASDTAVKKPKPSFSWTRSRQRSQQSTIAWADDIEPATATPMEPVAPSPIVANPILPAPTVEAAMPRVEVNGVQWDNVETVQSEGISMGRNSIRNSICSQGSACTAEGGVRRDLRAQRHMSIALTERDSDDDVSYFGVKEENLDCPTPLSPPPKNSKP</sequence>
<gene>
    <name evidence="8" type="ORF">LX32DRAFT_620704</name>
</gene>
<reference evidence="8" key="1">
    <citation type="submission" date="2021-06" db="EMBL/GenBank/DDBJ databases">
        <title>Comparative genomics, transcriptomics and evolutionary studies reveal genomic signatures of adaptation to plant cell wall in hemibiotrophic fungi.</title>
        <authorList>
            <consortium name="DOE Joint Genome Institute"/>
            <person name="Baroncelli R."/>
            <person name="Diaz J.F."/>
            <person name="Benocci T."/>
            <person name="Peng M."/>
            <person name="Battaglia E."/>
            <person name="Haridas S."/>
            <person name="Andreopoulos W."/>
            <person name="Labutti K."/>
            <person name="Pangilinan J."/>
            <person name="Floch G.L."/>
            <person name="Makela M.R."/>
            <person name="Henrissat B."/>
            <person name="Grigoriev I.V."/>
            <person name="Crouch J.A."/>
            <person name="De Vries R.P."/>
            <person name="Sukno S.A."/>
            <person name="Thon M.R."/>
        </authorList>
    </citation>
    <scope>NUCLEOTIDE SEQUENCE</scope>
    <source>
        <strain evidence="8">MAFF235873</strain>
    </source>
</reference>
<organism evidence="8 9">
    <name type="scientific">Colletotrichum zoysiae</name>
    <dbReference type="NCBI Taxonomy" id="1216348"/>
    <lineage>
        <taxon>Eukaryota</taxon>
        <taxon>Fungi</taxon>
        <taxon>Dikarya</taxon>
        <taxon>Ascomycota</taxon>
        <taxon>Pezizomycotina</taxon>
        <taxon>Sordariomycetes</taxon>
        <taxon>Hypocreomycetidae</taxon>
        <taxon>Glomerellales</taxon>
        <taxon>Glomerellaceae</taxon>
        <taxon>Colletotrichum</taxon>
        <taxon>Colletotrichum graminicola species complex</taxon>
    </lineage>
</organism>
<feature type="transmembrane region" description="Helical" evidence="6">
    <location>
        <begin position="41"/>
        <end position="63"/>
    </location>
</feature>
<keyword evidence="3 6" id="KW-1133">Transmembrane helix</keyword>
<evidence type="ECO:0000313" key="9">
    <source>
        <dbReference type="Proteomes" id="UP001232148"/>
    </source>
</evidence>
<evidence type="ECO:0000256" key="3">
    <source>
        <dbReference type="ARBA" id="ARBA00022989"/>
    </source>
</evidence>
<evidence type="ECO:0000313" key="8">
    <source>
        <dbReference type="EMBL" id="KAK2027494.1"/>
    </source>
</evidence>
<dbReference type="InterPro" id="IPR049326">
    <property type="entry name" value="Rhodopsin_dom_fungi"/>
</dbReference>
<feature type="transmembrane region" description="Helical" evidence="6">
    <location>
        <begin position="152"/>
        <end position="179"/>
    </location>
</feature>
<keyword evidence="2 6" id="KW-0812">Transmembrane</keyword>
<dbReference type="PANTHER" id="PTHR33048">
    <property type="entry name" value="PTH11-LIKE INTEGRAL MEMBRANE PROTEIN (AFU_ORTHOLOGUE AFUA_5G11245)"/>
    <property type="match status" value="1"/>
</dbReference>